<evidence type="ECO:0000313" key="6">
    <source>
        <dbReference type="Proteomes" id="UP001595904"/>
    </source>
</evidence>
<evidence type="ECO:0000256" key="3">
    <source>
        <dbReference type="SAM" id="SignalP"/>
    </source>
</evidence>
<feature type="signal peptide" evidence="3">
    <location>
        <begin position="1"/>
        <end position="19"/>
    </location>
</feature>
<proteinExistence type="predicted"/>
<dbReference type="Pfam" id="PF00149">
    <property type="entry name" value="Metallophos"/>
    <property type="match status" value="1"/>
</dbReference>
<sequence length="431" mass="47934">MKFSKGSRWLAIAAVPALATLFSCTSVDVDPTKQAVRASERVSILVFGDSGYHYDYLEAEDYESVVTEHQFKEKERHDWIDDKRPIEELAYSPMYRLPRNGSTITASGLEPVANAMQAYCAGAADCDFAAMLGDNIYPSGATANGDGSDARRFRDLFLTPFAGLGRRHDDFRIYSVLGNHDWRTSREGAMAQVHFLEQTRPFYMDGLFYRVQPPAGHGDVEVFAIDTEVLLSSTTVYKATLADDASEVRSQKREKPLKWAVPQSDAERNMVSWLEESLRTSKARWKIVIGHHPLWSGAGGKFEQAHALRQLILPTLCRYADLYLAGHEHTMEVHTDDCSSTDTGVSDPLPQVVSGSAAKMRPINSAFIRNQVASYPQLRTLYAKGLTWGFAHLSIAGDQATVKIIEVPTDGSGGWRVTFEQSFARRRHAGS</sequence>
<comment type="caution">
    <text evidence="5">The sequence shown here is derived from an EMBL/GenBank/DDBJ whole genome shotgun (WGS) entry which is preliminary data.</text>
</comment>
<feature type="chain" id="PRO_5047264138" evidence="3">
    <location>
        <begin position="20"/>
        <end position="431"/>
    </location>
</feature>
<name>A0ABV8T4S4_9GAMM</name>
<dbReference type="PANTHER" id="PTHR10161">
    <property type="entry name" value="TARTRATE-RESISTANT ACID PHOSPHATASE TYPE 5"/>
    <property type="match status" value="1"/>
</dbReference>
<feature type="domain" description="Calcineurin-like phosphoesterase" evidence="4">
    <location>
        <begin position="125"/>
        <end position="330"/>
    </location>
</feature>
<accession>A0ABV8T4S4</accession>
<dbReference type="PROSITE" id="PS51257">
    <property type="entry name" value="PROKAR_LIPOPROTEIN"/>
    <property type="match status" value="1"/>
</dbReference>
<dbReference type="EMBL" id="JBHSDU010000015">
    <property type="protein sequence ID" value="MFC4313724.1"/>
    <property type="molecule type" value="Genomic_DNA"/>
</dbReference>
<keyword evidence="2" id="KW-0378">Hydrolase</keyword>
<dbReference type="InterPro" id="IPR029052">
    <property type="entry name" value="Metallo-depent_PP-like"/>
</dbReference>
<evidence type="ECO:0000259" key="4">
    <source>
        <dbReference type="Pfam" id="PF00149"/>
    </source>
</evidence>
<dbReference type="Gene3D" id="3.60.21.10">
    <property type="match status" value="1"/>
</dbReference>
<dbReference type="Proteomes" id="UP001595904">
    <property type="component" value="Unassembled WGS sequence"/>
</dbReference>
<gene>
    <name evidence="5" type="ORF">ACFPN2_31915</name>
</gene>
<keyword evidence="1 3" id="KW-0732">Signal</keyword>
<evidence type="ECO:0000256" key="2">
    <source>
        <dbReference type="ARBA" id="ARBA00022801"/>
    </source>
</evidence>
<organism evidence="5 6">
    <name type="scientific">Steroidobacter flavus</name>
    <dbReference type="NCBI Taxonomy" id="1842136"/>
    <lineage>
        <taxon>Bacteria</taxon>
        <taxon>Pseudomonadati</taxon>
        <taxon>Pseudomonadota</taxon>
        <taxon>Gammaproteobacteria</taxon>
        <taxon>Steroidobacterales</taxon>
        <taxon>Steroidobacteraceae</taxon>
        <taxon>Steroidobacter</taxon>
    </lineage>
</organism>
<dbReference type="InterPro" id="IPR051558">
    <property type="entry name" value="Metallophosphoesterase_PAP"/>
</dbReference>
<dbReference type="PANTHER" id="PTHR10161:SF14">
    <property type="entry name" value="TARTRATE-RESISTANT ACID PHOSPHATASE TYPE 5"/>
    <property type="match status" value="1"/>
</dbReference>
<protein>
    <submittedName>
        <fullName evidence="5">Metallophosphoesterase</fullName>
    </submittedName>
</protein>
<dbReference type="RefSeq" id="WP_380604297.1">
    <property type="nucleotide sequence ID" value="NZ_JBHSDU010000015.1"/>
</dbReference>
<reference evidence="6" key="1">
    <citation type="journal article" date="2019" name="Int. J. Syst. Evol. Microbiol.">
        <title>The Global Catalogue of Microorganisms (GCM) 10K type strain sequencing project: providing services to taxonomists for standard genome sequencing and annotation.</title>
        <authorList>
            <consortium name="The Broad Institute Genomics Platform"/>
            <consortium name="The Broad Institute Genome Sequencing Center for Infectious Disease"/>
            <person name="Wu L."/>
            <person name="Ma J."/>
        </authorList>
    </citation>
    <scope>NUCLEOTIDE SEQUENCE [LARGE SCALE GENOMIC DNA]</scope>
    <source>
        <strain evidence="6">CGMCC 1.10759</strain>
    </source>
</reference>
<evidence type="ECO:0000313" key="5">
    <source>
        <dbReference type="EMBL" id="MFC4313724.1"/>
    </source>
</evidence>
<keyword evidence="6" id="KW-1185">Reference proteome</keyword>
<dbReference type="InterPro" id="IPR004843">
    <property type="entry name" value="Calcineurin-like_PHP"/>
</dbReference>
<evidence type="ECO:0000256" key="1">
    <source>
        <dbReference type="ARBA" id="ARBA00022729"/>
    </source>
</evidence>
<dbReference type="SUPFAM" id="SSF56300">
    <property type="entry name" value="Metallo-dependent phosphatases"/>
    <property type="match status" value="1"/>
</dbReference>